<keyword evidence="3" id="KW-1185">Reference proteome</keyword>
<dbReference type="GO" id="GO:0008234">
    <property type="term" value="F:cysteine-type peptidase activity"/>
    <property type="evidence" value="ECO:0007669"/>
    <property type="project" value="InterPro"/>
</dbReference>
<dbReference type="Gene3D" id="3.90.70.10">
    <property type="entry name" value="Cysteine proteinases"/>
    <property type="match status" value="1"/>
</dbReference>
<accession>A0AAN8WH93</accession>
<sequence>CKPYRTDDACQTCNKECESSYSKTYTEDLRRAKSIYPLKTVVEIQREIMERGPVVANMYFDSGQIKQFSDQSKVYRCMNTSTQMEGHSIRIIGWGMNYWLVANSWGEKMPTIKLRKGINTCYIEEQMQQ</sequence>
<comment type="caution">
    <text evidence="2">The sequence shown here is derived from an EMBL/GenBank/DDBJ whole genome shotgun (WGS) entry which is preliminary data.</text>
</comment>
<feature type="domain" description="Peptidase C1A papain C-terminal" evidence="1">
    <location>
        <begin position="2"/>
        <end position="127"/>
    </location>
</feature>
<evidence type="ECO:0000313" key="3">
    <source>
        <dbReference type="Proteomes" id="UP001381693"/>
    </source>
</evidence>
<dbReference type="SUPFAM" id="SSF54001">
    <property type="entry name" value="Cysteine proteinases"/>
    <property type="match status" value="1"/>
</dbReference>
<dbReference type="InterPro" id="IPR000668">
    <property type="entry name" value="Peptidase_C1A_C"/>
</dbReference>
<feature type="non-terminal residue" evidence="2">
    <location>
        <position position="1"/>
    </location>
</feature>
<name>A0AAN8WH93_HALRR</name>
<gene>
    <name evidence="2" type="ORF">SK128_021223</name>
</gene>
<proteinExistence type="predicted"/>
<protein>
    <recommendedName>
        <fullName evidence="1">Peptidase C1A papain C-terminal domain-containing protein</fullName>
    </recommendedName>
</protein>
<dbReference type="GO" id="GO:0006508">
    <property type="term" value="P:proteolysis"/>
    <property type="evidence" value="ECO:0007669"/>
    <property type="project" value="InterPro"/>
</dbReference>
<dbReference type="InterPro" id="IPR038765">
    <property type="entry name" value="Papain-like_cys_pep_sf"/>
</dbReference>
<dbReference type="EMBL" id="JAXCGZ010019274">
    <property type="protein sequence ID" value="KAK7066300.1"/>
    <property type="molecule type" value="Genomic_DNA"/>
</dbReference>
<reference evidence="2 3" key="1">
    <citation type="submission" date="2023-11" db="EMBL/GenBank/DDBJ databases">
        <title>Halocaridina rubra genome assembly.</title>
        <authorList>
            <person name="Smith C."/>
        </authorList>
    </citation>
    <scope>NUCLEOTIDE SEQUENCE [LARGE SCALE GENOMIC DNA]</scope>
    <source>
        <strain evidence="2">EP-1</strain>
        <tissue evidence="2">Whole</tissue>
    </source>
</reference>
<organism evidence="2 3">
    <name type="scientific">Halocaridina rubra</name>
    <name type="common">Hawaiian red shrimp</name>
    <dbReference type="NCBI Taxonomy" id="373956"/>
    <lineage>
        <taxon>Eukaryota</taxon>
        <taxon>Metazoa</taxon>
        <taxon>Ecdysozoa</taxon>
        <taxon>Arthropoda</taxon>
        <taxon>Crustacea</taxon>
        <taxon>Multicrustacea</taxon>
        <taxon>Malacostraca</taxon>
        <taxon>Eumalacostraca</taxon>
        <taxon>Eucarida</taxon>
        <taxon>Decapoda</taxon>
        <taxon>Pleocyemata</taxon>
        <taxon>Caridea</taxon>
        <taxon>Atyoidea</taxon>
        <taxon>Atyidae</taxon>
        <taxon>Halocaridina</taxon>
    </lineage>
</organism>
<evidence type="ECO:0000313" key="2">
    <source>
        <dbReference type="EMBL" id="KAK7066300.1"/>
    </source>
</evidence>
<dbReference type="Proteomes" id="UP001381693">
    <property type="component" value="Unassembled WGS sequence"/>
</dbReference>
<evidence type="ECO:0000259" key="1">
    <source>
        <dbReference type="Pfam" id="PF00112"/>
    </source>
</evidence>
<dbReference type="Pfam" id="PF00112">
    <property type="entry name" value="Peptidase_C1"/>
    <property type="match status" value="1"/>
</dbReference>
<dbReference type="AlphaFoldDB" id="A0AAN8WH93"/>